<dbReference type="Gene3D" id="3.40.190.150">
    <property type="entry name" value="Bordetella uptake gene, domain 1"/>
    <property type="match status" value="1"/>
</dbReference>
<dbReference type="InterPro" id="IPR005064">
    <property type="entry name" value="BUG"/>
</dbReference>
<dbReference type="EMBL" id="JAEQNA010000010">
    <property type="protein sequence ID" value="MBL0422955.1"/>
    <property type="molecule type" value="Genomic_DNA"/>
</dbReference>
<dbReference type="CDD" id="cd07012">
    <property type="entry name" value="PBP2_Bug_TTT"/>
    <property type="match status" value="1"/>
</dbReference>
<proteinExistence type="inferred from homology"/>
<feature type="chain" id="PRO_5037635076" evidence="2">
    <location>
        <begin position="32"/>
        <end position="333"/>
    </location>
</feature>
<accession>A0A936ZXL0</accession>
<evidence type="ECO:0000256" key="2">
    <source>
        <dbReference type="SAM" id="SignalP"/>
    </source>
</evidence>
<evidence type="ECO:0000313" key="3">
    <source>
        <dbReference type="EMBL" id="MBL0422955.1"/>
    </source>
</evidence>
<keyword evidence="4" id="KW-1185">Reference proteome</keyword>
<organism evidence="3 4">
    <name type="scientific">Ramlibacter aurantiacus</name>
    <dbReference type="NCBI Taxonomy" id="2801330"/>
    <lineage>
        <taxon>Bacteria</taxon>
        <taxon>Pseudomonadati</taxon>
        <taxon>Pseudomonadota</taxon>
        <taxon>Betaproteobacteria</taxon>
        <taxon>Burkholderiales</taxon>
        <taxon>Comamonadaceae</taxon>
        <taxon>Ramlibacter</taxon>
    </lineage>
</organism>
<dbReference type="Gene3D" id="3.40.190.10">
    <property type="entry name" value="Periplasmic binding protein-like II"/>
    <property type="match status" value="1"/>
</dbReference>
<gene>
    <name evidence="3" type="ORF">JI739_21645</name>
</gene>
<feature type="signal peptide" evidence="2">
    <location>
        <begin position="1"/>
        <end position="31"/>
    </location>
</feature>
<dbReference type="PIRSF" id="PIRSF017082">
    <property type="entry name" value="YflP"/>
    <property type="match status" value="1"/>
</dbReference>
<dbReference type="InterPro" id="IPR042100">
    <property type="entry name" value="Bug_dom1"/>
</dbReference>
<evidence type="ECO:0000313" key="4">
    <source>
        <dbReference type="Proteomes" id="UP000613011"/>
    </source>
</evidence>
<sequence>MSAFNMLRRAAGRLGLLVAATALVAGAPAHAQEFPVKGKPIRIVVSFPPGAGPDAMARVLIPKLQEQLGVPVVIDNRPGAGTLVSANEVMKSAPDGHTIFFSASSTMAQAPHTLKMATYDPVTAFTPITLGAKGPLVVIVNSALGINNIQELIAWGKANPGKLSYGSFGVGTSSHIFGQVFARNTGLPMEHVPYKGGAEMSADLTEGRLPMAFDAAPAAMTTAKTGKARIIAVAAPQRSPFLPGVPTVVEQGVKDLDITSFLGWFGPPGMKPEVVNKLNAALRAAISQPEVSANYNVTAYTAETSTPQELAEEVKRSYAAWGALVRTAGIEKQ</sequence>
<comment type="similarity">
    <text evidence="1">Belongs to the UPF0065 (bug) family.</text>
</comment>
<dbReference type="RefSeq" id="WP_201686083.1">
    <property type="nucleotide sequence ID" value="NZ_JAEQNA010000010.1"/>
</dbReference>
<comment type="caution">
    <text evidence="3">The sequence shown here is derived from an EMBL/GenBank/DDBJ whole genome shotgun (WGS) entry which is preliminary data.</text>
</comment>
<dbReference type="Proteomes" id="UP000613011">
    <property type="component" value="Unassembled WGS sequence"/>
</dbReference>
<evidence type="ECO:0000256" key="1">
    <source>
        <dbReference type="ARBA" id="ARBA00006987"/>
    </source>
</evidence>
<keyword evidence="2" id="KW-0732">Signal</keyword>
<dbReference type="PANTHER" id="PTHR42928:SF5">
    <property type="entry name" value="BLR1237 PROTEIN"/>
    <property type="match status" value="1"/>
</dbReference>
<dbReference type="AlphaFoldDB" id="A0A936ZXL0"/>
<dbReference type="Pfam" id="PF03401">
    <property type="entry name" value="TctC"/>
    <property type="match status" value="1"/>
</dbReference>
<protein>
    <submittedName>
        <fullName evidence="3">Tripartite tricarboxylate transporter substrate binding protein</fullName>
    </submittedName>
</protein>
<dbReference type="SUPFAM" id="SSF53850">
    <property type="entry name" value="Periplasmic binding protein-like II"/>
    <property type="match status" value="1"/>
</dbReference>
<reference evidence="3" key="1">
    <citation type="submission" date="2021-01" db="EMBL/GenBank/DDBJ databases">
        <title>Ramlibacter sp. strain AW1 16S ribosomal RNA gene Genome sequencing and assembly.</title>
        <authorList>
            <person name="Kang M."/>
        </authorList>
    </citation>
    <scope>NUCLEOTIDE SEQUENCE</scope>
    <source>
        <strain evidence="3">AW1</strain>
    </source>
</reference>
<name>A0A936ZXL0_9BURK</name>
<dbReference type="PANTHER" id="PTHR42928">
    <property type="entry name" value="TRICARBOXYLATE-BINDING PROTEIN"/>
    <property type="match status" value="1"/>
</dbReference>